<dbReference type="STRING" id="1094619.G5A2M2"/>
<name>G5A2M2_PHYSP</name>
<dbReference type="RefSeq" id="XP_009534773.1">
    <property type="nucleotide sequence ID" value="XM_009536478.1"/>
</dbReference>
<dbReference type="AlphaFoldDB" id="G5A2M2"/>
<dbReference type="GeneID" id="20660400"/>
<proteinExistence type="predicted"/>
<dbReference type="Proteomes" id="UP000002640">
    <property type="component" value="Unassembled WGS sequence"/>
</dbReference>
<sequence>MDCIPRVTFLGPKEQWRVEQHRFQNLFSVPEDAIFRWLSVLEKTHSYWLEEGISIDSSWCRRAALRELEKQIRENVVVEASD</sequence>
<reference evidence="1 2" key="1">
    <citation type="journal article" date="2006" name="Science">
        <title>Phytophthora genome sequences uncover evolutionary origins and mechanisms of pathogenesis.</title>
        <authorList>
            <person name="Tyler B.M."/>
            <person name="Tripathy S."/>
            <person name="Zhang X."/>
            <person name="Dehal P."/>
            <person name="Jiang R.H."/>
            <person name="Aerts A."/>
            <person name="Arredondo F.D."/>
            <person name="Baxter L."/>
            <person name="Bensasson D."/>
            <person name="Beynon J.L."/>
            <person name="Chapman J."/>
            <person name="Damasceno C.M."/>
            <person name="Dorrance A.E."/>
            <person name="Dou D."/>
            <person name="Dickerman A.W."/>
            <person name="Dubchak I.L."/>
            <person name="Garbelotto M."/>
            <person name="Gijzen M."/>
            <person name="Gordon S.G."/>
            <person name="Govers F."/>
            <person name="Grunwald N.J."/>
            <person name="Huang W."/>
            <person name="Ivors K.L."/>
            <person name="Jones R.W."/>
            <person name="Kamoun S."/>
            <person name="Krampis K."/>
            <person name="Lamour K.H."/>
            <person name="Lee M.K."/>
            <person name="McDonald W.H."/>
            <person name="Medina M."/>
            <person name="Meijer H.J."/>
            <person name="Nordberg E.K."/>
            <person name="Maclean D.J."/>
            <person name="Ospina-Giraldo M.D."/>
            <person name="Morris P.F."/>
            <person name="Phuntumart V."/>
            <person name="Putnam N.H."/>
            <person name="Rash S."/>
            <person name="Rose J.K."/>
            <person name="Sakihama Y."/>
            <person name="Salamov A.A."/>
            <person name="Savidor A."/>
            <person name="Scheuring C.F."/>
            <person name="Smith B.M."/>
            <person name="Sobral B.W."/>
            <person name="Terry A."/>
            <person name="Torto-Alalibo T.A."/>
            <person name="Win J."/>
            <person name="Xu Z."/>
            <person name="Zhang H."/>
            <person name="Grigoriev I.V."/>
            <person name="Rokhsar D.S."/>
            <person name="Boore J.L."/>
        </authorList>
    </citation>
    <scope>NUCLEOTIDE SEQUENCE [LARGE SCALE GENOMIC DNA]</scope>
    <source>
        <strain evidence="1 2">P6497</strain>
    </source>
</reference>
<evidence type="ECO:0000313" key="2">
    <source>
        <dbReference type="Proteomes" id="UP000002640"/>
    </source>
</evidence>
<keyword evidence="2" id="KW-1185">Reference proteome</keyword>
<accession>G5A2M2</accession>
<dbReference type="KEGG" id="psoj:PHYSODRAFT_521432"/>
<organism evidence="1 2">
    <name type="scientific">Phytophthora sojae (strain P6497)</name>
    <name type="common">Soybean stem and root rot agent</name>
    <name type="synonym">Phytophthora megasperma f. sp. glycines</name>
    <dbReference type="NCBI Taxonomy" id="1094619"/>
    <lineage>
        <taxon>Eukaryota</taxon>
        <taxon>Sar</taxon>
        <taxon>Stramenopiles</taxon>
        <taxon>Oomycota</taxon>
        <taxon>Peronosporomycetes</taxon>
        <taxon>Peronosporales</taxon>
        <taxon>Peronosporaceae</taxon>
        <taxon>Phytophthora</taxon>
    </lineage>
</organism>
<dbReference type="InParanoid" id="G5A2M2"/>
<protein>
    <submittedName>
        <fullName evidence="1">Uncharacterized protein</fullName>
    </submittedName>
</protein>
<feature type="non-terminal residue" evidence="1">
    <location>
        <position position="82"/>
    </location>
</feature>
<dbReference type="EMBL" id="JH159159">
    <property type="protein sequence ID" value="EGZ09912.1"/>
    <property type="molecule type" value="Genomic_DNA"/>
</dbReference>
<gene>
    <name evidence="1" type="ORF">PHYSODRAFT_521432</name>
</gene>
<evidence type="ECO:0000313" key="1">
    <source>
        <dbReference type="EMBL" id="EGZ09912.1"/>
    </source>
</evidence>